<dbReference type="EMBL" id="AWWV01008424">
    <property type="protein sequence ID" value="OMO90678.1"/>
    <property type="molecule type" value="Genomic_DNA"/>
</dbReference>
<dbReference type="Gramene" id="OMO90678">
    <property type="protein sequence ID" value="OMO90678"/>
    <property type="gene ID" value="CCACVL1_07320"/>
</dbReference>
<evidence type="ECO:0000313" key="2">
    <source>
        <dbReference type="Proteomes" id="UP000188268"/>
    </source>
</evidence>
<sequence length="23" mass="2702">MEDPDLEECEHGNMCVHIVLKME</sequence>
<protein>
    <submittedName>
        <fullName evidence="1">Uncharacterized protein</fullName>
    </submittedName>
</protein>
<proteinExistence type="predicted"/>
<comment type="caution">
    <text evidence="1">The sequence shown here is derived from an EMBL/GenBank/DDBJ whole genome shotgun (WGS) entry which is preliminary data.</text>
</comment>
<organism evidence="1 2">
    <name type="scientific">Corchorus capsularis</name>
    <name type="common">Jute</name>
    <dbReference type="NCBI Taxonomy" id="210143"/>
    <lineage>
        <taxon>Eukaryota</taxon>
        <taxon>Viridiplantae</taxon>
        <taxon>Streptophyta</taxon>
        <taxon>Embryophyta</taxon>
        <taxon>Tracheophyta</taxon>
        <taxon>Spermatophyta</taxon>
        <taxon>Magnoliopsida</taxon>
        <taxon>eudicotyledons</taxon>
        <taxon>Gunneridae</taxon>
        <taxon>Pentapetalae</taxon>
        <taxon>rosids</taxon>
        <taxon>malvids</taxon>
        <taxon>Malvales</taxon>
        <taxon>Malvaceae</taxon>
        <taxon>Grewioideae</taxon>
        <taxon>Apeibeae</taxon>
        <taxon>Corchorus</taxon>
    </lineage>
</organism>
<evidence type="ECO:0000313" key="1">
    <source>
        <dbReference type="EMBL" id="OMO90678.1"/>
    </source>
</evidence>
<name>A0A1R3J770_COCAP</name>
<keyword evidence="2" id="KW-1185">Reference proteome</keyword>
<gene>
    <name evidence="1" type="ORF">CCACVL1_07320</name>
</gene>
<dbReference type="AlphaFoldDB" id="A0A1R3J770"/>
<reference evidence="1 2" key="1">
    <citation type="submission" date="2013-09" db="EMBL/GenBank/DDBJ databases">
        <title>Corchorus capsularis genome sequencing.</title>
        <authorList>
            <person name="Alam M."/>
            <person name="Haque M.S."/>
            <person name="Islam M.S."/>
            <person name="Emdad E.M."/>
            <person name="Islam M.M."/>
            <person name="Ahmed B."/>
            <person name="Halim A."/>
            <person name="Hossen Q.M.M."/>
            <person name="Hossain M.Z."/>
            <person name="Ahmed R."/>
            <person name="Khan M.M."/>
            <person name="Islam R."/>
            <person name="Rashid M.M."/>
            <person name="Khan S.A."/>
            <person name="Rahman M.S."/>
            <person name="Alam M."/>
        </authorList>
    </citation>
    <scope>NUCLEOTIDE SEQUENCE [LARGE SCALE GENOMIC DNA]</scope>
    <source>
        <strain evidence="2">cv. CVL-1</strain>
        <tissue evidence="1">Whole seedling</tissue>
    </source>
</reference>
<dbReference type="Proteomes" id="UP000188268">
    <property type="component" value="Unassembled WGS sequence"/>
</dbReference>
<accession>A0A1R3J770</accession>